<reference evidence="9" key="1">
    <citation type="journal article" date="2016" name="Nature">
        <title>The genome of the seagrass Zostera marina reveals angiosperm adaptation to the sea.</title>
        <authorList>
            <person name="Olsen J.L."/>
            <person name="Rouze P."/>
            <person name="Verhelst B."/>
            <person name="Lin Y.-C."/>
            <person name="Bayer T."/>
            <person name="Collen J."/>
            <person name="Dattolo E."/>
            <person name="De Paoli E."/>
            <person name="Dittami S."/>
            <person name="Maumus F."/>
            <person name="Michel G."/>
            <person name="Kersting A."/>
            <person name="Lauritano C."/>
            <person name="Lohaus R."/>
            <person name="Toepel M."/>
            <person name="Tonon T."/>
            <person name="Vanneste K."/>
            <person name="Amirebrahimi M."/>
            <person name="Brakel J."/>
            <person name="Bostroem C."/>
            <person name="Chovatia M."/>
            <person name="Grimwood J."/>
            <person name="Jenkins J.W."/>
            <person name="Jueterbock A."/>
            <person name="Mraz A."/>
            <person name="Stam W.T."/>
            <person name="Tice H."/>
            <person name="Bornberg-Bauer E."/>
            <person name="Green P.J."/>
            <person name="Pearson G.A."/>
            <person name="Procaccini G."/>
            <person name="Duarte C.M."/>
            <person name="Schmutz J."/>
            <person name="Reusch T.B.H."/>
            <person name="Van de Peer Y."/>
        </authorList>
    </citation>
    <scope>NUCLEOTIDE SEQUENCE [LARGE SCALE GENOMIC DNA]</scope>
    <source>
        <strain evidence="9">cv. Finnish</strain>
    </source>
</reference>
<feature type="domain" description="Transcription initiation factor TFIID subunit 12" evidence="7">
    <location>
        <begin position="398"/>
        <end position="463"/>
    </location>
</feature>
<feature type="compositionally biased region" description="Polar residues" evidence="6">
    <location>
        <begin position="10"/>
        <end position="19"/>
    </location>
</feature>
<accession>A0A0K9NN63</accession>
<dbReference type="EMBL" id="LFYR01001977">
    <property type="protein sequence ID" value="KMZ58209.1"/>
    <property type="molecule type" value="Genomic_DNA"/>
</dbReference>
<dbReference type="CDD" id="cd07981">
    <property type="entry name" value="HFD_TAF12"/>
    <property type="match status" value="1"/>
</dbReference>
<keyword evidence="4" id="KW-0804">Transcription</keyword>
<gene>
    <name evidence="8" type="ORF">ZOSMA_79G00520</name>
</gene>
<evidence type="ECO:0000256" key="4">
    <source>
        <dbReference type="ARBA" id="ARBA00023163"/>
    </source>
</evidence>
<dbReference type="InterPro" id="IPR037794">
    <property type="entry name" value="TAF12"/>
</dbReference>
<dbReference type="GO" id="GO:0003677">
    <property type="term" value="F:DNA binding"/>
    <property type="evidence" value="ECO:0000318"/>
    <property type="project" value="GO_Central"/>
</dbReference>
<dbReference type="SUPFAM" id="SSF47113">
    <property type="entry name" value="Histone-fold"/>
    <property type="match status" value="1"/>
</dbReference>
<proteinExistence type="inferred from homology"/>
<dbReference type="Pfam" id="PF03847">
    <property type="entry name" value="TFIID_20kDa"/>
    <property type="match status" value="1"/>
</dbReference>
<keyword evidence="9" id="KW-1185">Reference proteome</keyword>
<dbReference type="InterPro" id="IPR009072">
    <property type="entry name" value="Histone-fold"/>
</dbReference>
<evidence type="ECO:0000256" key="2">
    <source>
        <dbReference type="ARBA" id="ARBA00007530"/>
    </source>
</evidence>
<dbReference type="GO" id="GO:0000124">
    <property type="term" value="C:SAGA complex"/>
    <property type="evidence" value="ECO:0007669"/>
    <property type="project" value="InterPro"/>
</dbReference>
<dbReference type="AlphaFoldDB" id="A0A0K9NN63"/>
<evidence type="ECO:0000313" key="9">
    <source>
        <dbReference type="Proteomes" id="UP000036987"/>
    </source>
</evidence>
<dbReference type="OMA" id="HPRPYHA"/>
<comment type="similarity">
    <text evidence="2">Belongs to the TAF12 family.</text>
</comment>
<dbReference type="Gene3D" id="1.10.20.10">
    <property type="entry name" value="Histone, subunit A"/>
    <property type="match status" value="1"/>
</dbReference>
<evidence type="ECO:0000256" key="3">
    <source>
        <dbReference type="ARBA" id="ARBA00023015"/>
    </source>
</evidence>
<sequence length="512" mass="55082">MDPIPMDATLSISESTMDTPMQPPSIPEDPAPTLSIPDPVPASTIPDPIPQSMPLSVQSTTSQISTLIEAAPSISVPQQQQNLQNSQPQQPFLQQQSPQVSTPRTITTPTSTHPPPPFSNFHQNFSNSPPMSTNISSTPLPPLSTLPMSTSIQRSAIAIGVPASSSHPRSGPVPFSSFGPTPSFGQPFSGGLPHPSRGATGVSGSNTQTRPSLQEIQGIHMRPSLVTSTLNQQRPLGQQPVRSISQGISMPSSVQNLSNQDITRVSSVVSPTIGSAQNTQPLQQPWLVRSQHPSSFRPQIRTQVLQHRPVQQQQHYQIQQKQFQQQQKQQQISLQAQQQLIAKNQQSLAQQQLLSSRAASQKTQISGTVTPGSSVPAVDVNIGDADAGDSGNHIVRRKSIQELISQVDPSEKLDPEVEEILLNIADDFIESAITGACSLAKHRKSTTLESKDLLLHLERNWNMSLPGFGGEEIKGSNKRVSANDVHKDRLAAIKRSMTATVDAGNAKKGGNG</sequence>
<dbReference type="PANTHER" id="PTHR12264">
    <property type="entry name" value="TRANSCRIPTION INITIATION FACTOR TFIID SUBUNIT 12"/>
    <property type="match status" value="1"/>
</dbReference>
<evidence type="ECO:0000256" key="5">
    <source>
        <dbReference type="ARBA" id="ARBA00023242"/>
    </source>
</evidence>
<comment type="subcellular location">
    <subcellularLocation>
        <location evidence="1">Nucleus</location>
    </subcellularLocation>
</comment>
<keyword evidence="5" id="KW-0539">Nucleus</keyword>
<dbReference type="InterPro" id="IPR003228">
    <property type="entry name" value="TFIID_TAF12_dom"/>
</dbReference>
<dbReference type="GO" id="GO:0005669">
    <property type="term" value="C:transcription factor TFIID complex"/>
    <property type="evidence" value="ECO:0000318"/>
    <property type="project" value="GO_Central"/>
</dbReference>
<feature type="compositionally biased region" description="Low complexity" evidence="6">
    <location>
        <begin position="75"/>
        <end position="111"/>
    </location>
</feature>
<dbReference type="FunFam" id="1.10.20.10:FF:000011">
    <property type="entry name" value="Transcription initiation factor TFIID subunit 12"/>
    <property type="match status" value="1"/>
</dbReference>
<feature type="compositionally biased region" description="Polar residues" evidence="6">
    <location>
        <begin position="53"/>
        <end position="66"/>
    </location>
</feature>
<feature type="region of interest" description="Disordered" evidence="6">
    <location>
        <begin position="1"/>
        <end position="114"/>
    </location>
</feature>
<dbReference type="Proteomes" id="UP000036987">
    <property type="component" value="Unassembled WGS sequence"/>
</dbReference>
<name>A0A0K9NN63_ZOSMR</name>
<dbReference type="OrthoDB" id="2193432at2759"/>
<dbReference type="STRING" id="29655.A0A0K9NN63"/>
<dbReference type="PANTHER" id="PTHR12264:SF21">
    <property type="entry name" value="TRANSCRIPTION INITIATION FACTOR TFIID SUBUNIT 12"/>
    <property type="match status" value="1"/>
</dbReference>
<feature type="compositionally biased region" description="Pro residues" evidence="6">
    <location>
        <begin position="21"/>
        <end position="30"/>
    </location>
</feature>
<comment type="caution">
    <text evidence="8">The sequence shown here is derived from an EMBL/GenBank/DDBJ whole genome shotgun (WGS) entry which is preliminary data.</text>
</comment>
<evidence type="ECO:0000256" key="1">
    <source>
        <dbReference type="ARBA" id="ARBA00004123"/>
    </source>
</evidence>
<evidence type="ECO:0000259" key="7">
    <source>
        <dbReference type="Pfam" id="PF03847"/>
    </source>
</evidence>
<feature type="compositionally biased region" description="Polar residues" evidence="6">
    <location>
        <begin position="362"/>
        <end position="373"/>
    </location>
</feature>
<feature type="region of interest" description="Disordered" evidence="6">
    <location>
        <begin position="361"/>
        <end position="391"/>
    </location>
</feature>
<evidence type="ECO:0000256" key="6">
    <source>
        <dbReference type="SAM" id="MobiDB-lite"/>
    </source>
</evidence>
<keyword evidence="3" id="KW-0805">Transcription regulation</keyword>
<feature type="region of interest" description="Disordered" evidence="6">
    <location>
        <begin position="182"/>
        <end position="210"/>
    </location>
</feature>
<protein>
    <recommendedName>
        <fullName evidence="7">Transcription initiation factor TFIID subunit 12 domain-containing protein</fullName>
    </recommendedName>
</protein>
<organism evidence="8 9">
    <name type="scientific">Zostera marina</name>
    <name type="common">Eelgrass</name>
    <dbReference type="NCBI Taxonomy" id="29655"/>
    <lineage>
        <taxon>Eukaryota</taxon>
        <taxon>Viridiplantae</taxon>
        <taxon>Streptophyta</taxon>
        <taxon>Embryophyta</taxon>
        <taxon>Tracheophyta</taxon>
        <taxon>Spermatophyta</taxon>
        <taxon>Magnoliopsida</taxon>
        <taxon>Liliopsida</taxon>
        <taxon>Zosteraceae</taxon>
        <taxon>Zostera</taxon>
    </lineage>
</organism>
<evidence type="ECO:0000313" key="8">
    <source>
        <dbReference type="EMBL" id="KMZ58209.1"/>
    </source>
</evidence>
<dbReference type="GO" id="GO:0046982">
    <property type="term" value="F:protein heterodimerization activity"/>
    <property type="evidence" value="ECO:0007669"/>
    <property type="project" value="InterPro"/>
</dbReference>
<dbReference type="GO" id="GO:0017025">
    <property type="term" value="F:TBP-class protein binding"/>
    <property type="evidence" value="ECO:0000318"/>
    <property type="project" value="GO_Central"/>
</dbReference>
<dbReference type="GO" id="GO:0051123">
    <property type="term" value="P:RNA polymerase II preinitiation complex assembly"/>
    <property type="evidence" value="ECO:0000318"/>
    <property type="project" value="GO_Central"/>
</dbReference>